<feature type="compositionally biased region" description="Basic and acidic residues" evidence="11">
    <location>
        <begin position="103"/>
        <end position="119"/>
    </location>
</feature>
<feature type="region of interest" description="Disordered" evidence="11">
    <location>
        <begin position="1"/>
        <end position="143"/>
    </location>
</feature>
<feature type="domain" description="R3H" evidence="13">
    <location>
        <begin position="799"/>
        <end position="862"/>
    </location>
</feature>
<dbReference type="InterPro" id="IPR034078">
    <property type="entry name" value="NFX1_fam"/>
</dbReference>
<feature type="compositionally biased region" description="Basic and acidic residues" evidence="11">
    <location>
        <begin position="1123"/>
        <end position="1137"/>
    </location>
</feature>
<evidence type="ECO:0000256" key="8">
    <source>
        <dbReference type="ARBA" id="ARBA00023163"/>
    </source>
</evidence>
<comment type="similarity">
    <text evidence="2">Belongs to the NFX1 family.</text>
</comment>
<accession>A0AAE0MMT1</accession>
<name>A0AAE0MMT1_9PEZI</name>
<keyword evidence="15" id="KW-1185">Reference proteome</keyword>
<feature type="domain" description="RING-type" evidence="12">
    <location>
        <begin position="153"/>
        <end position="202"/>
    </location>
</feature>
<feature type="region of interest" description="Disordered" evidence="11">
    <location>
        <begin position="1015"/>
        <end position="1052"/>
    </location>
</feature>
<comment type="caution">
    <text evidence="14">The sequence shown here is derived from an EMBL/GenBank/DDBJ whole genome shotgun (WGS) entry which is preliminary data.</text>
</comment>
<keyword evidence="8" id="KW-0804">Transcription</keyword>
<reference evidence="14" key="2">
    <citation type="submission" date="2023-06" db="EMBL/GenBank/DDBJ databases">
        <authorList>
            <consortium name="Lawrence Berkeley National Laboratory"/>
            <person name="Haridas S."/>
            <person name="Hensen N."/>
            <person name="Bonometti L."/>
            <person name="Westerberg I."/>
            <person name="Brannstrom I.O."/>
            <person name="Guillou S."/>
            <person name="Cros-Aarteil S."/>
            <person name="Calhoun S."/>
            <person name="Kuo A."/>
            <person name="Mondo S."/>
            <person name="Pangilinan J."/>
            <person name="Riley R."/>
            <person name="Labutti K."/>
            <person name="Andreopoulos B."/>
            <person name="Lipzen A."/>
            <person name="Chen C."/>
            <person name="Yanf M."/>
            <person name="Daum C."/>
            <person name="Ng V."/>
            <person name="Clum A."/>
            <person name="Steindorff A."/>
            <person name="Ohm R."/>
            <person name="Martin F."/>
            <person name="Silar P."/>
            <person name="Natvig D."/>
            <person name="Lalanne C."/>
            <person name="Gautier V."/>
            <person name="Ament-Velasquez S.L."/>
            <person name="Kruys A."/>
            <person name="Hutchinson M.I."/>
            <person name="Powell A.J."/>
            <person name="Barry K."/>
            <person name="Miller A.N."/>
            <person name="Grigoriev I.V."/>
            <person name="Debuchy R."/>
            <person name="Gladieux P."/>
            <person name="Thoren M.H."/>
            <person name="Johannesson H."/>
        </authorList>
    </citation>
    <scope>NUCLEOTIDE SEQUENCE</scope>
    <source>
        <strain evidence="14">SMH4131-1</strain>
    </source>
</reference>
<keyword evidence="5 10" id="KW-0863">Zinc-finger</keyword>
<sequence>MEGSEAPRGRGRPRRGRGGRGAGRGAGRGSSDRPSANNQQQQPQQQQQRSVVVPHRPGGLALALGTGPPSASSPGSGFGSLLTATAPEFVPGRPVAAPVTEPKQPEPKRPEPRQPEARRPAARRPEKKRLERSQAPDRSTQIHEDLQNGIYECSICTEDIRPASPTWSCSICWAVVHLTCVQKWHDRNVELNKTSWRCPCCNSEHVGKPAHRCWCGKESDPRPIPGLPPKTCGQTCSKSSGTCPHPCPLICHAGPCPPCRKMGPTLTCFCGKHASTQPCQKKESTKPWSCQEICGDLLACGEHTCPRPCHSGLCGDCEVPIPSICYCGSERAAIPCSQRGDVLASFNYGQLAASPDREDADLGPGFWFDGSFSCDKLCSRPNDCGNENHTCGKPCHPQDEAPTPCPLSPEAVTHCPCGQTLLKDMPLEPRQSCQDPIPLCGKLCNKILPCHHPCLAECHHGDCPECTQIVELPCRCGREIIETVCQNQAEPPKCGRACKARLNCGRHVCKEQCCPAGQKPKAPKRRRNPAPDQFPDDDHICTKVCGRKLKCGKHICLEACHSGECPGCLEAVFDDVTCPCGKTVFRAPLLCGMPLPECRFNCTKVKQCGHPQIQHPCHPDDTPCPVCPFLVEKPCICGKKMVTNQPCWFDAVRCGLPCGKKLKCGDHSCQKTCHAVGGCEDAEITEPHCSQPCGKVRDSCEHTCTDPCHAPNTCKEDTPCQFKTFITCACQTRKQEVRCQATKNKPEPSQGTILDCDDECLRLQRNRLLADALKIDPETRKDDKVPYSNATLKIFSENPAWAQTQEREFRVFAAAADERRLNFKPMESRQRAFIHALAEDYGLDSISQDLEPDRHVMIFKTPRFVSAPSKTLAQCLSVIRTAANLRTTPSSLRSSPAPPTDEPYNALILKDPRFGLTVEELDQAIAPDLAAAARAGPPLTFTTTFLPSDEILIKATPIATAAAALVSSAPLPIAVASTLTDLKPTIAATISRLGLANTVLLCHADASQTITRREVPPNVDGWNSIASRGGSWQQRGKTQAAASSSSSAEQRAPRSFFALRKLVEKNKKPAVPAAEQDVEEDWLTAAERIMAEEGKKKEEGDGDGEPVDAEAGPSGAESGGDDQNDKGKGKGKEKMETEMSAAPEESTPSSLPEPTFQLKAGFVRVGKQMLG</sequence>
<dbReference type="Proteomes" id="UP001286456">
    <property type="component" value="Unassembled WGS sequence"/>
</dbReference>
<comment type="subcellular location">
    <subcellularLocation>
        <location evidence="1">Nucleus</location>
    </subcellularLocation>
</comment>
<evidence type="ECO:0008006" key="16">
    <source>
        <dbReference type="Google" id="ProtNLM"/>
    </source>
</evidence>
<dbReference type="AlphaFoldDB" id="A0AAE0MMT1"/>
<dbReference type="SMART" id="SM00438">
    <property type="entry name" value="ZnF_NFX"/>
    <property type="match status" value="9"/>
</dbReference>
<dbReference type="PANTHER" id="PTHR12360:SF12">
    <property type="entry name" value="TRANSCRIPTIONAL REPRESSOR NF-X1"/>
    <property type="match status" value="1"/>
</dbReference>
<proteinExistence type="inferred from homology"/>
<keyword evidence="3" id="KW-0479">Metal-binding</keyword>
<organism evidence="14 15">
    <name type="scientific">Cercophora scortea</name>
    <dbReference type="NCBI Taxonomy" id="314031"/>
    <lineage>
        <taxon>Eukaryota</taxon>
        <taxon>Fungi</taxon>
        <taxon>Dikarya</taxon>
        <taxon>Ascomycota</taxon>
        <taxon>Pezizomycotina</taxon>
        <taxon>Sordariomycetes</taxon>
        <taxon>Sordariomycetidae</taxon>
        <taxon>Sordariales</taxon>
        <taxon>Lasiosphaeriaceae</taxon>
        <taxon>Cercophora</taxon>
    </lineage>
</organism>
<dbReference type="GO" id="GO:0000977">
    <property type="term" value="F:RNA polymerase II transcription regulatory region sequence-specific DNA binding"/>
    <property type="evidence" value="ECO:0007669"/>
    <property type="project" value="TreeGrafter"/>
</dbReference>
<evidence type="ECO:0000256" key="3">
    <source>
        <dbReference type="ARBA" id="ARBA00022723"/>
    </source>
</evidence>
<evidence type="ECO:0000256" key="6">
    <source>
        <dbReference type="ARBA" id="ARBA00022833"/>
    </source>
</evidence>
<dbReference type="CDD" id="cd06008">
    <property type="entry name" value="NF-X1-zinc-finger"/>
    <property type="match status" value="5"/>
</dbReference>
<dbReference type="GO" id="GO:0005634">
    <property type="term" value="C:nucleus"/>
    <property type="evidence" value="ECO:0007669"/>
    <property type="project" value="UniProtKB-SubCell"/>
</dbReference>
<evidence type="ECO:0000313" key="15">
    <source>
        <dbReference type="Proteomes" id="UP001286456"/>
    </source>
</evidence>
<dbReference type="SUPFAM" id="SSF82708">
    <property type="entry name" value="R3H domain"/>
    <property type="match status" value="1"/>
</dbReference>
<evidence type="ECO:0000259" key="12">
    <source>
        <dbReference type="PROSITE" id="PS50089"/>
    </source>
</evidence>
<keyword evidence="9" id="KW-0539">Nucleus</keyword>
<evidence type="ECO:0000256" key="1">
    <source>
        <dbReference type="ARBA" id="ARBA00004123"/>
    </source>
</evidence>
<evidence type="ECO:0000256" key="2">
    <source>
        <dbReference type="ARBA" id="ARBA00007269"/>
    </source>
</evidence>
<evidence type="ECO:0000256" key="11">
    <source>
        <dbReference type="SAM" id="MobiDB-lite"/>
    </source>
</evidence>
<dbReference type="EMBL" id="JAUEPO010000001">
    <property type="protein sequence ID" value="KAK3337443.1"/>
    <property type="molecule type" value="Genomic_DNA"/>
</dbReference>
<dbReference type="InterPro" id="IPR001374">
    <property type="entry name" value="R3H_dom"/>
</dbReference>
<keyword evidence="7" id="KW-0805">Transcription regulation</keyword>
<feature type="compositionally biased region" description="Low complexity" evidence="11">
    <location>
        <begin position="1138"/>
        <end position="1155"/>
    </location>
</feature>
<protein>
    <recommendedName>
        <fullName evidence="16">R3H domain-containing protein</fullName>
    </recommendedName>
</protein>
<feature type="compositionally biased region" description="Basic residues" evidence="11">
    <location>
        <begin position="9"/>
        <end position="18"/>
    </location>
</feature>
<dbReference type="Gene3D" id="3.30.1370.50">
    <property type="entry name" value="R3H-like domain"/>
    <property type="match status" value="1"/>
</dbReference>
<dbReference type="SMART" id="SM00393">
    <property type="entry name" value="R3H"/>
    <property type="match status" value="1"/>
</dbReference>
<feature type="region of interest" description="Disordered" evidence="11">
    <location>
        <begin position="1092"/>
        <end position="1156"/>
    </location>
</feature>
<feature type="compositionally biased region" description="Basic and acidic residues" evidence="11">
    <location>
        <begin position="128"/>
        <end position="143"/>
    </location>
</feature>
<dbReference type="FunFam" id="3.30.1370.50:FF:000006">
    <property type="entry name" value="NF-X1 finger transcription factor"/>
    <property type="match status" value="1"/>
</dbReference>
<dbReference type="GO" id="GO:0000122">
    <property type="term" value="P:negative regulation of transcription by RNA polymerase II"/>
    <property type="evidence" value="ECO:0007669"/>
    <property type="project" value="TreeGrafter"/>
</dbReference>
<evidence type="ECO:0000256" key="10">
    <source>
        <dbReference type="PROSITE-ProRule" id="PRU00175"/>
    </source>
</evidence>
<dbReference type="InterPro" id="IPR036867">
    <property type="entry name" value="R3H_dom_sf"/>
</dbReference>
<keyword evidence="4" id="KW-0677">Repeat</keyword>
<dbReference type="Pfam" id="PF01424">
    <property type="entry name" value="R3H"/>
    <property type="match status" value="1"/>
</dbReference>
<evidence type="ECO:0000256" key="9">
    <source>
        <dbReference type="ARBA" id="ARBA00023242"/>
    </source>
</evidence>
<dbReference type="InterPro" id="IPR001841">
    <property type="entry name" value="Znf_RING"/>
</dbReference>
<dbReference type="PROSITE" id="PS51061">
    <property type="entry name" value="R3H"/>
    <property type="match status" value="1"/>
</dbReference>
<keyword evidence="6" id="KW-0862">Zinc</keyword>
<reference evidence="14" key="1">
    <citation type="journal article" date="2023" name="Mol. Phylogenet. Evol.">
        <title>Genome-scale phylogeny and comparative genomics of the fungal order Sordariales.</title>
        <authorList>
            <person name="Hensen N."/>
            <person name="Bonometti L."/>
            <person name="Westerberg I."/>
            <person name="Brannstrom I.O."/>
            <person name="Guillou S."/>
            <person name="Cros-Aarteil S."/>
            <person name="Calhoun S."/>
            <person name="Haridas S."/>
            <person name="Kuo A."/>
            <person name="Mondo S."/>
            <person name="Pangilinan J."/>
            <person name="Riley R."/>
            <person name="LaButti K."/>
            <person name="Andreopoulos B."/>
            <person name="Lipzen A."/>
            <person name="Chen C."/>
            <person name="Yan M."/>
            <person name="Daum C."/>
            <person name="Ng V."/>
            <person name="Clum A."/>
            <person name="Steindorff A."/>
            <person name="Ohm R.A."/>
            <person name="Martin F."/>
            <person name="Silar P."/>
            <person name="Natvig D.O."/>
            <person name="Lalanne C."/>
            <person name="Gautier V."/>
            <person name="Ament-Velasquez S.L."/>
            <person name="Kruys A."/>
            <person name="Hutchinson M.I."/>
            <person name="Powell A.J."/>
            <person name="Barry K."/>
            <person name="Miller A.N."/>
            <person name="Grigoriev I.V."/>
            <person name="Debuchy R."/>
            <person name="Gladieux P."/>
            <person name="Hiltunen Thoren M."/>
            <person name="Johannesson H."/>
        </authorList>
    </citation>
    <scope>NUCLEOTIDE SEQUENCE</scope>
    <source>
        <strain evidence="14">SMH4131-1</strain>
    </source>
</reference>
<evidence type="ECO:0000256" key="4">
    <source>
        <dbReference type="ARBA" id="ARBA00022737"/>
    </source>
</evidence>
<feature type="compositionally biased region" description="Polar residues" evidence="11">
    <location>
        <begin position="1024"/>
        <end position="1037"/>
    </location>
</feature>
<evidence type="ECO:0000256" key="5">
    <source>
        <dbReference type="ARBA" id="ARBA00022771"/>
    </source>
</evidence>
<feature type="compositionally biased region" description="Low complexity" evidence="11">
    <location>
        <begin position="57"/>
        <end position="83"/>
    </location>
</feature>
<evidence type="ECO:0000259" key="13">
    <source>
        <dbReference type="PROSITE" id="PS51061"/>
    </source>
</evidence>
<evidence type="ECO:0000313" key="14">
    <source>
        <dbReference type="EMBL" id="KAK3337443.1"/>
    </source>
</evidence>
<dbReference type="PANTHER" id="PTHR12360">
    <property type="entry name" value="NUCLEAR TRANSCRIPTION FACTOR, X-BOX BINDING 1 NFX1"/>
    <property type="match status" value="1"/>
</dbReference>
<evidence type="ECO:0000256" key="7">
    <source>
        <dbReference type="ARBA" id="ARBA00023015"/>
    </source>
</evidence>
<dbReference type="PROSITE" id="PS50089">
    <property type="entry name" value="ZF_RING_2"/>
    <property type="match status" value="1"/>
</dbReference>
<gene>
    <name evidence="14" type="ORF">B0T19DRAFT_72851</name>
</gene>
<feature type="compositionally biased region" description="Gly residues" evidence="11">
    <location>
        <begin position="19"/>
        <end position="28"/>
    </location>
</feature>
<dbReference type="GO" id="GO:0008270">
    <property type="term" value="F:zinc ion binding"/>
    <property type="evidence" value="ECO:0007669"/>
    <property type="project" value="UniProtKB-KW"/>
</dbReference>
<feature type="compositionally biased region" description="Low complexity" evidence="11">
    <location>
        <begin position="32"/>
        <end position="48"/>
    </location>
</feature>
<dbReference type="InterPro" id="IPR000967">
    <property type="entry name" value="Znf_NFX1"/>
</dbReference>
<dbReference type="GO" id="GO:0000981">
    <property type="term" value="F:DNA-binding transcription factor activity, RNA polymerase II-specific"/>
    <property type="evidence" value="ECO:0007669"/>
    <property type="project" value="TreeGrafter"/>
</dbReference>